<comment type="caution">
    <text evidence="2">The sequence shown here is derived from an EMBL/GenBank/DDBJ whole genome shotgun (WGS) entry which is preliminary data.</text>
</comment>
<gene>
    <name evidence="2" type="ORF">FB555_001630</name>
</gene>
<evidence type="ECO:0000313" key="2">
    <source>
        <dbReference type="EMBL" id="MBA8829521.1"/>
    </source>
</evidence>
<dbReference type="PROSITE" id="PS51354">
    <property type="entry name" value="GLUTAREDOXIN_2"/>
    <property type="match status" value="1"/>
</dbReference>
<accession>A0A7W3JUL2</accession>
<feature type="domain" description="Glutaredoxin" evidence="1">
    <location>
        <begin position="9"/>
        <end position="67"/>
    </location>
</feature>
<organism evidence="2 3">
    <name type="scientific">Alpinimonas psychrophila</name>
    <dbReference type="NCBI Taxonomy" id="748908"/>
    <lineage>
        <taxon>Bacteria</taxon>
        <taxon>Bacillati</taxon>
        <taxon>Actinomycetota</taxon>
        <taxon>Actinomycetes</taxon>
        <taxon>Micrococcales</taxon>
        <taxon>Microbacteriaceae</taxon>
        <taxon>Alpinimonas</taxon>
    </lineage>
</organism>
<evidence type="ECO:0000313" key="3">
    <source>
        <dbReference type="Proteomes" id="UP000524237"/>
    </source>
</evidence>
<dbReference type="SUPFAM" id="SSF52833">
    <property type="entry name" value="Thioredoxin-like"/>
    <property type="match status" value="1"/>
</dbReference>
<dbReference type="Proteomes" id="UP000524237">
    <property type="component" value="Unassembled WGS sequence"/>
</dbReference>
<dbReference type="RefSeq" id="WP_182484952.1">
    <property type="nucleotide sequence ID" value="NZ_JACGWU010000005.1"/>
</dbReference>
<dbReference type="AlphaFoldDB" id="A0A7W3JUL2"/>
<dbReference type="EMBL" id="JACGWU010000005">
    <property type="protein sequence ID" value="MBA8829521.1"/>
    <property type="molecule type" value="Genomic_DNA"/>
</dbReference>
<dbReference type="Gene3D" id="3.40.30.10">
    <property type="entry name" value="Glutaredoxin"/>
    <property type="match status" value="1"/>
</dbReference>
<keyword evidence="3" id="KW-1185">Reference proteome</keyword>
<proteinExistence type="predicted"/>
<name>A0A7W3JUL2_9MICO</name>
<dbReference type="InterPro" id="IPR002109">
    <property type="entry name" value="Glutaredoxin"/>
</dbReference>
<reference evidence="2 3" key="1">
    <citation type="submission" date="2020-07" db="EMBL/GenBank/DDBJ databases">
        <title>Sequencing the genomes of 1000 actinobacteria strains.</title>
        <authorList>
            <person name="Klenk H.-P."/>
        </authorList>
    </citation>
    <scope>NUCLEOTIDE SEQUENCE [LARGE SCALE GENOMIC DNA]</scope>
    <source>
        <strain evidence="2 3">DSM 23737</strain>
    </source>
</reference>
<sequence length="88" mass="9539">MNAQTDSRITMYGAEWCGDCRRSKKLLDTLNVDYDYVDLEAVVEGAAQAEAISGRKNIPVIAFPDGTHQVEPSDSALHAKLTELGAAK</sequence>
<dbReference type="Pfam" id="PF00462">
    <property type="entry name" value="Glutaredoxin"/>
    <property type="match status" value="1"/>
</dbReference>
<evidence type="ECO:0000259" key="1">
    <source>
        <dbReference type="Pfam" id="PF00462"/>
    </source>
</evidence>
<protein>
    <submittedName>
        <fullName evidence="2">Glutaredoxin</fullName>
    </submittedName>
</protein>
<dbReference type="CDD" id="cd02976">
    <property type="entry name" value="NrdH"/>
    <property type="match status" value="1"/>
</dbReference>
<dbReference type="InterPro" id="IPR036249">
    <property type="entry name" value="Thioredoxin-like_sf"/>
</dbReference>